<feature type="domain" description="Secretion system C-terminal sorting" evidence="3">
    <location>
        <begin position="220"/>
        <end position="295"/>
    </location>
</feature>
<protein>
    <submittedName>
        <fullName evidence="4">T9SS type A sorting domain-containing protein</fullName>
    </submittedName>
</protein>
<dbReference type="Proteomes" id="UP000618931">
    <property type="component" value="Unassembled WGS sequence"/>
</dbReference>
<evidence type="ECO:0000259" key="3">
    <source>
        <dbReference type="Pfam" id="PF18962"/>
    </source>
</evidence>
<comment type="caution">
    <text evidence="4">The sequence shown here is derived from an EMBL/GenBank/DDBJ whole genome shotgun (WGS) entry which is preliminary data.</text>
</comment>
<sequence>MKRNALKAAGLALLLALAASGAGLAQPQHPRDGRPGHAEMKAYAQANVLPVLRQQRQKLEPQLAAEDRTQLAAYRTQLKVLEAKGKALRQSFRPAGTSAPGQRPELTEAQREQLHQLRSESRSIMLKVAEMAQKYDGAIAKLAEEVQPQREKWTTDLRAIAVKNAAPGQPEQMARFAGREGRGHRGGRHHGFFRPAKFLLMDPNATAAPAEPALGATSFYPNPAAATTQMEYDVRKAGPVTVDLLDKNGNKLRTLFSEAQASTGAHTQQLDLHDLPAGTYFYKITTKSGSENKRFVKE</sequence>
<dbReference type="EMBL" id="JADQDM010000006">
    <property type="protein sequence ID" value="MBF9222026.1"/>
    <property type="molecule type" value="Genomic_DNA"/>
</dbReference>
<reference evidence="4 5" key="1">
    <citation type="submission" date="2020-11" db="EMBL/GenBank/DDBJ databases">
        <authorList>
            <person name="Kim M.K."/>
        </authorList>
    </citation>
    <scope>NUCLEOTIDE SEQUENCE [LARGE SCALE GENOMIC DNA]</scope>
    <source>
        <strain evidence="4 5">BT662</strain>
    </source>
</reference>
<feature type="coiled-coil region" evidence="1">
    <location>
        <begin position="64"/>
        <end position="91"/>
    </location>
</feature>
<keyword evidence="2" id="KW-0732">Signal</keyword>
<dbReference type="Pfam" id="PF18962">
    <property type="entry name" value="Por_Secre_tail"/>
    <property type="match status" value="1"/>
</dbReference>
<evidence type="ECO:0000313" key="5">
    <source>
        <dbReference type="Proteomes" id="UP000618931"/>
    </source>
</evidence>
<keyword evidence="5" id="KW-1185">Reference proteome</keyword>
<evidence type="ECO:0000256" key="1">
    <source>
        <dbReference type="SAM" id="Coils"/>
    </source>
</evidence>
<organism evidence="4 5">
    <name type="scientific">Hymenobacter ruricola</name>
    <dbReference type="NCBI Taxonomy" id="2791023"/>
    <lineage>
        <taxon>Bacteria</taxon>
        <taxon>Pseudomonadati</taxon>
        <taxon>Bacteroidota</taxon>
        <taxon>Cytophagia</taxon>
        <taxon>Cytophagales</taxon>
        <taxon>Hymenobacteraceae</taxon>
        <taxon>Hymenobacter</taxon>
    </lineage>
</organism>
<dbReference type="RefSeq" id="WP_196293484.1">
    <property type="nucleotide sequence ID" value="NZ_JADQDM010000006.1"/>
</dbReference>
<accession>A0ABS0I4Y6</accession>
<feature type="signal peptide" evidence="2">
    <location>
        <begin position="1"/>
        <end position="25"/>
    </location>
</feature>
<keyword evidence="1" id="KW-0175">Coiled coil</keyword>
<evidence type="ECO:0000313" key="4">
    <source>
        <dbReference type="EMBL" id="MBF9222026.1"/>
    </source>
</evidence>
<gene>
    <name evidence="4" type="ORF">I2H31_13025</name>
</gene>
<dbReference type="NCBIfam" id="TIGR04183">
    <property type="entry name" value="Por_Secre_tail"/>
    <property type="match status" value="1"/>
</dbReference>
<evidence type="ECO:0000256" key="2">
    <source>
        <dbReference type="SAM" id="SignalP"/>
    </source>
</evidence>
<name>A0ABS0I4Y6_9BACT</name>
<dbReference type="Gene3D" id="2.60.40.4070">
    <property type="match status" value="1"/>
</dbReference>
<dbReference type="InterPro" id="IPR026444">
    <property type="entry name" value="Secre_tail"/>
</dbReference>
<feature type="chain" id="PRO_5046384298" evidence="2">
    <location>
        <begin position="26"/>
        <end position="298"/>
    </location>
</feature>
<proteinExistence type="predicted"/>